<evidence type="ECO:0000313" key="2">
    <source>
        <dbReference type="Proteomes" id="UP000230069"/>
    </source>
</evidence>
<accession>A0A2G5EIG6</accession>
<proteinExistence type="predicted"/>
<name>A0A2G5EIG6_AQUCA</name>
<dbReference type="InParanoid" id="A0A2G5EIG6"/>
<protein>
    <submittedName>
        <fullName evidence="1">Uncharacterized protein</fullName>
    </submittedName>
</protein>
<gene>
    <name evidence="1" type="ORF">AQUCO_00700079v1</name>
</gene>
<organism evidence="1 2">
    <name type="scientific">Aquilegia coerulea</name>
    <name type="common">Rocky mountain columbine</name>
    <dbReference type="NCBI Taxonomy" id="218851"/>
    <lineage>
        <taxon>Eukaryota</taxon>
        <taxon>Viridiplantae</taxon>
        <taxon>Streptophyta</taxon>
        <taxon>Embryophyta</taxon>
        <taxon>Tracheophyta</taxon>
        <taxon>Spermatophyta</taxon>
        <taxon>Magnoliopsida</taxon>
        <taxon>Ranunculales</taxon>
        <taxon>Ranunculaceae</taxon>
        <taxon>Thalictroideae</taxon>
        <taxon>Aquilegia</taxon>
    </lineage>
</organism>
<sequence length="69" mass="7687">MSVTSHPTNPKCVIQVYNNRGICFSAYAFELPTHILLNLCFCAVRLGQVDKNYAALSKFLATQSVPFFS</sequence>
<keyword evidence="2" id="KW-1185">Reference proteome</keyword>
<dbReference type="Proteomes" id="UP000230069">
    <property type="component" value="Unassembled WGS sequence"/>
</dbReference>
<dbReference type="AlphaFoldDB" id="A0A2G5EIG6"/>
<evidence type="ECO:0000313" key="1">
    <source>
        <dbReference type="EMBL" id="PIA55529.1"/>
    </source>
</evidence>
<reference evidence="1 2" key="1">
    <citation type="submission" date="2017-09" db="EMBL/GenBank/DDBJ databases">
        <title>WGS assembly of Aquilegia coerulea Goldsmith.</title>
        <authorList>
            <person name="Hodges S."/>
            <person name="Kramer E."/>
            <person name="Nordborg M."/>
            <person name="Tomkins J."/>
            <person name="Borevitz J."/>
            <person name="Derieg N."/>
            <person name="Yan J."/>
            <person name="Mihaltcheva S."/>
            <person name="Hayes R.D."/>
            <person name="Rokhsar D."/>
        </authorList>
    </citation>
    <scope>NUCLEOTIDE SEQUENCE [LARGE SCALE GENOMIC DNA]</scope>
    <source>
        <strain evidence="2">cv. Goldsmith</strain>
    </source>
</reference>
<dbReference type="EMBL" id="KZ305024">
    <property type="protein sequence ID" value="PIA55529.1"/>
    <property type="molecule type" value="Genomic_DNA"/>
</dbReference>